<keyword evidence="3" id="KW-1185">Reference proteome</keyword>
<dbReference type="AlphaFoldDB" id="A0AAU9PTB5"/>
<dbReference type="PROSITE" id="PS50181">
    <property type="entry name" value="FBOX"/>
    <property type="match status" value="1"/>
</dbReference>
<organism evidence="2 3">
    <name type="scientific">Lactuca virosa</name>
    <dbReference type="NCBI Taxonomy" id="75947"/>
    <lineage>
        <taxon>Eukaryota</taxon>
        <taxon>Viridiplantae</taxon>
        <taxon>Streptophyta</taxon>
        <taxon>Embryophyta</taxon>
        <taxon>Tracheophyta</taxon>
        <taxon>Spermatophyta</taxon>
        <taxon>Magnoliopsida</taxon>
        <taxon>eudicotyledons</taxon>
        <taxon>Gunneridae</taxon>
        <taxon>Pentapetalae</taxon>
        <taxon>asterids</taxon>
        <taxon>campanulids</taxon>
        <taxon>Asterales</taxon>
        <taxon>Asteraceae</taxon>
        <taxon>Cichorioideae</taxon>
        <taxon>Cichorieae</taxon>
        <taxon>Lactucinae</taxon>
        <taxon>Lactuca</taxon>
    </lineage>
</organism>
<protein>
    <recommendedName>
        <fullName evidence="1">F-box domain-containing protein</fullName>
    </recommendedName>
</protein>
<dbReference type="InterPro" id="IPR050796">
    <property type="entry name" value="SCF_F-box_component"/>
</dbReference>
<evidence type="ECO:0000313" key="3">
    <source>
        <dbReference type="Proteomes" id="UP001157418"/>
    </source>
</evidence>
<dbReference type="InterPro" id="IPR017451">
    <property type="entry name" value="F-box-assoc_interact_dom"/>
</dbReference>
<dbReference type="PANTHER" id="PTHR31672">
    <property type="entry name" value="BNACNNG10540D PROTEIN"/>
    <property type="match status" value="1"/>
</dbReference>
<dbReference type="Proteomes" id="UP001157418">
    <property type="component" value="Unassembled WGS sequence"/>
</dbReference>
<dbReference type="SMART" id="SM00256">
    <property type="entry name" value="FBOX"/>
    <property type="match status" value="1"/>
</dbReference>
<dbReference type="PANTHER" id="PTHR31672:SF13">
    <property type="entry name" value="F-BOX PROTEIN CPR30-LIKE"/>
    <property type="match status" value="1"/>
</dbReference>
<accession>A0AAU9PTB5</accession>
<dbReference type="InterPro" id="IPR036047">
    <property type="entry name" value="F-box-like_dom_sf"/>
</dbReference>
<dbReference type="EMBL" id="CAKMRJ010005745">
    <property type="protein sequence ID" value="CAH1452886.1"/>
    <property type="molecule type" value="Genomic_DNA"/>
</dbReference>
<comment type="caution">
    <text evidence="2">The sequence shown here is derived from an EMBL/GenBank/DDBJ whole genome shotgun (WGS) entry which is preliminary data.</text>
</comment>
<sequence length="441" mass="50546">MAELHGDVLPHILKRLNAKDLIRCKSVCRSWKNLISDSGFIKFHMNYSYQIDYKNNDIDRRIVMSRVPDRNGSRVCDVDDKFFDDRDCHLLGSSNGLVCISSFASQLVVANPSTREVQTLQEPPIRDTKCLCWGFGYDSSTDDYKVVLGFRKRVGWTSFLVLSLKSNVWKVIGDVKYSFLSRIGILCNGALHWIMKDSSSPNKKRVITSFRLSAEKFIKISQPDDERYESGVASCPNMNLGIIEDCLCVFPCDGFNDNLWMLKNYNGKLSWGMFEKECEMNLGLQCLKEQKHYIPNKRTLCRDMLFYKTREYICAPIYMESLVSPYVNGRPKRKTQESNSKKSCKIMDISTWTLTLRKSKILPMIPPFPLPSLAHAFNATVNVEAYKMADYHQLLEHVPSASPPPSTLTQQPPSFFQHHPSSTTATILLPPILIFHHRLQD</sequence>
<dbReference type="InterPro" id="IPR001810">
    <property type="entry name" value="F-box_dom"/>
</dbReference>
<evidence type="ECO:0000313" key="2">
    <source>
        <dbReference type="EMBL" id="CAH1452886.1"/>
    </source>
</evidence>
<dbReference type="NCBIfam" id="TIGR01640">
    <property type="entry name" value="F_box_assoc_1"/>
    <property type="match status" value="1"/>
</dbReference>
<feature type="domain" description="F-box" evidence="1">
    <location>
        <begin position="1"/>
        <end position="43"/>
    </location>
</feature>
<dbReference type="InterPro" id="IPR013187">
    <property type="entry name" value="F-box-assoc_dom_typ3"/>
</dbReference>
<gene>
    <name evidence="2" type="ORF">LVIROSA_LOCUS38172</name>
</gene>
<dbReference type="Pfam" id="PF08268">
    <property type="entry name" value="FBA_3"/>
    <property type="match status" value="1"/>
</dbReference>
<dbReference type="Pfam" id="PF00646">
    <property type="entry name" value="F-box"/>
    <property type="match status" value="1"/>
</dbReference>
<name>A0AAU9PTB5_9ASTR</name>
<proteinExistence type="predicted"/>
<evidence type="ECO:0000259" key="1">
    <source>
        <dbReference type="PROSITE" id="PS50181"/>
    </source>
</evidence>
<dbReference type="Gene3D" id="1.20.1280.50">
    <property type="match status" value="1"/>
</dbReference>
<reference evidence="2 3" key="1">
    <citation type="submission" date="2022-01" db="EMBL/GenBank/DDBJ databases">
        <authorList>
            <person name="Xiong W."/>
            <person name="Schranz E."/>
        </authorList>
    </citation>
    <scope>NUCLEOTIDE SEQUENCE [LARGE SCALE GENOMIC DNA]</scope>
</reference>
<dbReference type="SUPFAM" id="SSF81383">
    <property type="entry name" value="F-box domain"/>
    <property type="match status" value="1"/>
</dbReference>